<comment type="caution">
    <text evidence="1">The sequence shown here is derived from an EMBL/GenBank/DDBJ whole genome shotgun (WGS) entry which is preliminary data.</text>
</comment>
<proteinExistence type="predicted"/>
<keyword evidence="2" id="KW-1185">Reference proteome</keyword>
<organism evidence="1 2">
    <name type="scientific">Cytobacillus purgationiresistens</name>
    <dbReference type="NCBI Taxonomy" id="863449"/>
    <lineage>
        <taxon>Bacteria</taxon>
        <taxon>Bacillati</taxon>
        <taxon>Bacillota</taxon>
        <taxon>Bacilli</taxon>
        <taxon>Bacillales</taxon>
        <taxon>Bacillaceae</taxon>
        <taxon>Cytobacillus</taxon>
    </lineage>
</organism>
<dbReference type="Proteomes" id="UP001238088">
    <property type="component" value="Unassembled WGS sequence"/>
</dbReference>
<protein>
    <submittedName>
        <fullName evidence="1">Uncharacterized protein</fullName>
    </submittedName>
</protein>
<evidence type="ECO:0000313" key="2">
    <source>
        <dbReference type="Proteomes" id="UP001238088"/>
    </source>
</evidence>
<sequence>MRGACIRGRDCLDDLKNKPRHRRCKTNNMLRGGVQPTKRGNYTLSKFRHGTQQILYAKGLPKTFVYEISPFFLEI</sequence>
<name>A0ABU0AJS7_9BACI</name>
<accession>A0ABU0AJS7</accession>
<dbReference type="EMBL" id="JAUSUB010000011">
    <property type="protein sequence ID" value="MDQ0270966.1"/>
    <property type="molecule type" value="Genomic_DNA"/>
</dbReference>
<evidence type="ECO:0000313" key="1">
    <source>
        <dbReference type="EMBL" id="MDQ0270966.1"/>
    </source>
</evidence>
<reference evidence="1 2" key="1">
    <citation type="submission" date="2023-07" db="EMBL/GenBank/DDBJ databases">
        <title>Genomic Encyclopedia of Type Strains, Phase IV (KMG-IV): sequencing the most valuable type-strain genomes for metagenomic binning, comparative biology and taxonomic classification.</title>
        <authorList>
            <person name="Goeker M."/>
        </authorList>
    </citation>
    <scope>NUCLEOTIDE SEQUENCE [LARGE SCALE GENOMIC DNA]</scope>
    <source>
        <strain evidence="1 2">DSM 23494</strain>
    </source>
</reference>
<gene>
    <name evidence="1" type="ORF">J2S17_002852</name>
</gene>